<dbReference type="AlphaFoldDB" id="A0AAU8S3V9"/>
<feature type="region of interest" description="Disordered" evidence="1">
    <location>
        <begin position="193"/>
        <end position="216"/>
    </location>
</feature>
<feature type="region of interest" description="Disordered" evidence="1">
    <location>
        <begin position="20"/>
        <end position="44"/>
    </location>
</feature>
<dbReference type="EMBL" id="CP007548">
    <property type="protein sequence ID" value="AJB40146.1"/>
    <property type="molecule type" value="Genomic_DNA"/>
</dbReference>
<dbReference type="Proteomes" id="UP000031112">
    <property type="component" value="Chromosome"/>
</dbReference>
<name>A0AAU8S3V9_TREPL</name>
<evidence type="ECO:0000313" key="3">
    <source>
        <dbReference type="Proteomes" id="UP000031112"/>
    </source>
</evidence>
<sequence length="216" mass="22843">MEQGILWVLRVWGSGQSVREGGDSAELGARQATREQQCSDREERDGALAIRRGMSLDLVENGMPVYYFAARAQPPAVAPANDILWDAGVHARPLERLHPSPSPARSPSPSHLLPGCSYNSTLSGDYARAAAAAGAGVDINFPVYGGVLHASQASNVFQGVFLTDTTPMRTHDIPRSPLVGHKKNAAPDGIGASRACCPARENEPFKKGSTNSRGGG</sequence>
<evidence type="ECO:0000313" key="2">
    <source>
        <dbReference type="EMBL" id="AJB40146.1"/>
    </source>
</evidence>
<evidence type="ECO:0000256" key="1">
    <source>
        <dbReference type="SAM" id="MobiDB-lite"/>
    </source>
</evidence>
<proteinExistence type="predicted"/>
<protein>
    <submittedName>
        <fullName evidence="2">Uncharacterized protein</fullName>
    </submittedName>
</protein>
<accession>A0AAU8S3V9</accession>
<reference evidence="2 3" key="1">
    <citation type="journal article" date="2014" name="PLoS Negl. Trop. Dis.">
        <title>Whole Genome Sequence of the Treponema pallidum subsp. endemicum Strain Bosnia A: The Genome Is Related to Yaws Treponemes but Contains Few Loci Similar to Syphilis Treponemes.</title>
        <authorList>
            <person name="Staudova B."/>
            <person name="Strouhal M."/>
            <person name="Zobanikova M."/>
            <person name="Cejkova D."/>
            <person name="Fulton L.L."/>
            <person name="Chen L."/>
            <person name="Giacani L."/>
            <person name="Centurion-Lara A."/>
            <person name="Bruisten S.M."/>
            <person name="Sodergren E."/>
            <person name="Weinstock G.M."/>
            <person name="Smajs D."/>
        </authorList>
    </citation>
    <scope>NUCLEOTIDE SEQUENCE [LARGE SCALE GENOMIC DNA]</scope>
    <source>
        <strain evidence="2 3">Bosnia A</strain>
    </source>
</reference>
<organism evidence="2 3">
    <name type="scientific">Treponema pallidum subsp. endemicum str. Bosnia A</name>
    <dbReference type="NCBI Taxonomy" id="1155776"/>
    <lineage>
        <taxon>Bacteria</taxon>
        <taxon>Pseudomonadati</taxon>
        <taxon>Spirochaetota</taxon>
        <taxon>Spirochaetia</taxon>
        <taxon>Spirochaetales</taxon>
        <taxon>Treponemataceae</taxon>
        <taxon>Treponema</taxon>
    </lineage>
</organism>
<gene>
    <name evidence="2" type="ORF">TENDBA_0126a</name>
</gene>